<dbReference type="PANTHER" id="PTHR30388:SF6">
    <property type="entry name" value="XANTHINE DEHYDROGENASE SUBUNIT A-RELATED"/>
    <property type="match status" value="1"/>
</dbReference>
<dbReference type="Gene3D" id="3.40.50.720">
    <property type="entry name" value="NAD(P)-binding Rossmann-like Domain"/>
    <property type="match status" value="1"/>
</dbReference>
<dbReference type="Proteomes" id="UP000886889">
    <property type="component" value="Unassembled WGS sequence"/>
</dbReference>
<accession>A0A9D1T8L5</accession>
<proteinExistence type="predicted"/>
<evidence type="ECO:0000259" key="1">
    <source>
        <dbReference type="Pfam" id="PF02625"/>
    </source>
</evidence>
<comment type="caution">
    <text evidence="3">The sequence shown here is derived from an EMBL/GenBank/DDBJ whole genome shotgun (WGS) entry which is preliminary data.</text>
</comment>
<dbReference type="InterPro" id="IPR027051">
    <property type="entry name" value="XdhC_Rossmann_dom"/>
</dbReference>
<reference evidence="3" key="1">
    <citation type="submission" date="2020-10" db="EMBL/GenBank/DDBJ databases">
        <authorList>
            <person name="Gilroy R."/>
        </authorList>
    </citation>
    <scope>NUCLEOTIDE SEQUENCE</scope>
    <source>
        <strain evidence="3">ChiBcec6-7307</strain>
    </source>
</reference>
<dbReference type="AlphaFoldDB" id="A0A9D1T8L5"/>
<dbReference type="Pfam" id="PF13478">
    <property type="entry name" value="XdhC_C"/>
    <property type="match status" value="1"/>
</dbReference>
<dbReference type="Pfam" id="PF02625">
    <property type="entry name" value="XdhC_CoxI"/>
    <property type="match status" value="1"/>
</dbReference>
<feature type="domain" description="XdhC- CoxI" evidence="1">
    <location>
        <begin position="219"/>
        <end position="282"/>
    </location>
</feature>
<feature type="domain" description="XdhC Rossmann" evidence="2">
    <location>
        <begin position="45"/>
        <end position="188"/>
    </location>
</feature>
<dbReference type="InterPro" id="IPR052698">
    <property type="entry name" value="MoCofactor_Util/Proc"/>
</dbReference>
<dbReference type="EMBL" id="DVOS01000037">
    <property type="protein sequence ID" value="HIV23053.1"/>
    <property type="molecule type" value="Genomic_DNA"/>
</dbReference>
<dbReference type="PANTHER" id="PTHR30388">
    <property type="entry name" value="ALDEHYDE OXIDOREDUCTASE MOLYBDENUM COFACTOR ASSEMBLY PROTEIN"/>
    <property type="match status" value="1"/>
</dbReference>
<protein>
    <submittedName>
        <fullName evidence="3">XdhC family protein</fullName>
    </submittedName>
</protein>
<gene>
    <name evidence="3" type="ORF">IAC80_03840</name>
</gene>
<reference evidence="3" key="2">
    <citation type="journal article" date="2021" name="PeerJ">
        <title>Extensive microbial diversity within the chicken gut microbiome revealed by metagenomics and culture.</title>
        <authorList>
            <person name="Gilroy R."/>
            <person name="Ravi A."/>
            <person name="Getino M."/>
            <person name="Pursley I."/>
            <person name="Horton D.L."/>
            <person name="Alikhan N.F."/>
            <person name="Baker D."/>
            <person name="Gharbi K."/>
            <person name="Hall N."/>
            <person name="Watson M."/>
            <person name="Adriaenssens E.M."/>
            <person name="Foster-Nyarko E."/>
            <person name="Jarju S."/>
            <person name="Secka A."/>
            <person name="Antonio M."/>
            <person name="Oren A."/>
            <person name="Chaudhuri R.R."/>
            <person name="La Ragione R."/>
            <person name="Hildebrand F."/>
            <person name="Pallen M.J."/>
        </authorList>
    </citation>
    <scope>NUCLEOTIDE SEQUENCE</scope>
    <source>
        <strain evidence="3">ChiBcec6-7307</strain>
    </source>
</reference>
<sequence>MRGQDARTLFDRVSRGEEGELLFDTKDTREGNRQYSRRFLPSRRLILLGGGHISEKLVSLAAMLDFSVTVADDREEFACAGRFPLAERVICAPFEEAIDRLAITPYDFVAVMTRGHVWDGVCLRRILRGTMPAYLGMVGSKRKTALLREQLEEEGFEKEKLDRVEAPIGLKIGAVTPAEIGVSILAQLILYRSQKEEAGPGELACRESDMALLKFMKETEEDYVLAVITEKKGSAPGREGALMAACRQGIAAGTVGGGSGEYQVLQAAKQVLAEKKSRMVRVSLTGQEAAGQGMICGGTMQVWLEYCPAEREEKETRT</sequence>
<evidence type="ECO:0000313" key="4">
    <source>
        <dbReference type="Proteomes" id="UP000886889"/>
    </source>
</evidence>
<evidence type="ECO:0000313" key="3">
    <source>
        <dbReference type="EMBL" id="HIV23053.1"/>
    </source>
</evidence>
<name>A0A9D1T8L5_9FIRM</name>
<organism evidence="3 4">
    <name type="scientific">Candidatus Merdiplasma excrementigallinarum</name>
    <dbReference type="NCBI Taxonomy" id="2840864"/>
    <lineage>
        <taxon>Bacteria</taxon>
        <taxon>Bacillati</taxon>
        <taxon>Bacillota</taxon>
        <taxon>Clostridia</taxon>
        <taxon>Lachnospirales</taxon>
        <taxon>Lachnospiraceae</taxon>
        <taxon>Lachnospiraceae incertae sedis</taxon>
        <taxon>Candidatus Merdiplasma</taxon>
    </lineage>
</organism>
<evidence type="ECO:0000259" key="2">
    <source>
        <dbReference type="Pfam" id="PF13478"/>
    </source>
</evidence>
<dbReference type="InterPro" id="IPR003777">
    <property type="entry name" value="XdhC_CoxI"/>
</dbReference>